<dbReference type="OrthoDB" id="8958253at2759"/>
<evidence type="ECO:0000256" key="3">
    <source>
        <dbReference type="ARBA" id="ARBA00022771"/>
    </source>
</evidence>
<dbReference type="InterPro" id="IPR052035">
    <property type="entry name" value="ZnF_BED_domain_contain"/>
</dbReference>
<dbReference type="GO" id="GO:0008270">
    <property type="term" value="F:zinc ion binding"/>
    <property type="evidence" value="ECO:0007669"/>
    <property type="project" value="UniProtKB-KW"/>
</dbReference>
<protein>
    <recommendedName>
        <fullName evidence="8">BED-type domain-containing protein</fullName>
    </recommendedName>
</protein>
<proteinExistence type="predicted"/>
<comment type="caution">
    <text evidence="6">The sequence shown here is derived from an EMBL/GenBank/DDBJ whole genome shotgun (WGS) entry which is preliminary data.</text>
</comment>
<dbReference type="PANTHER" id="PTHR46481:SF10">
    <property type="entry name" value="ZINC FINGER BED DOMAIN-CONTAINING PROTEIN 39"/>
    <property type="match status" value="1"/>
</dbReference>
<gene>
    <name evidence="6" type="ORF">DGAL_LOCUS6073</name>
</gene>
<keyword evidence="5" id="KW-0539">Nucleus</keyword>
<keyword evidence="2" id="KW-0479">Metal-binding</keyword>
<name>A0A8J2RI27_9CRUS</name>
<keyword evidence="3" id="KW-0863">Zinc-finger</keyword>
<dbReference type="EMBL" id="CAKKLH010000112">
    <property type="protein sequence ID" value="CAH0103499.1"/>
    <property type="molecule type" value="Genomic_DNA"/>
</dbReference>
<comment type="subcellular location">
    <subcellularLocation>
        <location evidence="1">Nucleus</location>
    </subcellularLocation>
</comment>
<evidence type="ECO:0000313" key="6">
    <source>
        <dbReference type="EMBL" id="CAH0103499.1"/>
    </source>
</evidence>
<evidence type="ECO:0000313" key="7">
    <source>
        <dbReference type="Proteomes" id="UP000789390"/>
    </source>
</evidence>
<evidence type="ECO:0000256" key="4">
    <source>
        <dbReference type="ARBA" id="ARBA00022833"/>
    </source>
</evidence>
<dbReference type="PANTHER" id="PTHR46481">
    <property type="entry name" value="ZINC FINGER BED DOMAIN-CONTAINING PROTEIN 4"/>
    <property type="match status" value="1"/>
</dbReference>
<dbReference type="InterPro" id="IPR012337">
    <property type="entry name" value="RNaseH-like_sf"/>
</dbReference>
<keyword evidence="4" id="KW-0862">Zinc</keyword>
<dbReference type="Proteomes" id="UP000789390">
    <property type="component" value="Unassembled WGS sequence"/>
</dbReference>
<evidence type="ECO:0000256" key="5">
    <source>
        <dbReference type="ARBA" id="ARBA00023242"/>
    </source>
</evidence>
<reference evidence="6" key="1">
    <citation type="submission" date="2021-11" db="EMBL/GenBank/DDBJ databases">
        <authorList>
            <person name="Schell T."/>
        </authorList>
    </citation>
    <scope>NUCLEOTIDE SEQUENCE</scope>
    <source>
        <strain evidence="6">M5</strain>
    </source>
</reference>
<organism evidence="6 7">
    <name type="scientific">Daphnia galeata</name>
    <dbReference type="NCBI Taxonomy" id="27404"/>
    <lineage>
        <taxon>Eukaryota</taxon>
        <taxon>Metazoa</taxon>
        <taxon>Ecdysozoa</taxon>
        <taxon>Arthropoda</taxon>
        <taxon>Crustacea</taxon>
        <taxon>Branchiopoda</taxon>
        <taxon>Diplostraca</taxon>
        <taxon>Cladocera</taxon>
        <taxon>Anomopoda</taxon>
        <taxon>Daphniidae</taxon>
        <taxon>Daphnia</taxon>
    </lineage>
</organism>
<keyword evidence="7" id="KW-1185">Reference proteome</keyword>
<dbReference type="AlphaFoldDB" id="A0A8J2RI27"/>
<dbReference type="SUPFAM" id="SSF53098">
    <property type="entry name" value="Ribonuclease H-like"/>
    <property type="match status" value="1"/>
</dbReference>
<evidence type="ECO:0008006" key="8">
    <source>
        <dbReference type="Google" id="ProtNLM"/>
    </source>
</evidence>
<evidence type="ECO:0000256" key="2">
    <source>
        <dbReference type="ARBA" id="ARBA00022723"/>
    </source>
</evidence>
<accession>A0A8J2RI27</accession>
<evidence type="ECO:0000256" key="1">
    <source>
        <dbReference type="ARBA" id="ARBA00004123"/>
    </source>
</evidence>
<sequence>MEIDDDLNSENEQSLLNNSSNKKSLVHAYFIYDKTNDTSKCKTCPATVKGCNTTNLENHLKTKKHKSNEYLEYLKDKANAALSSNSKKIVGAKAKSLLQPTLPQIAIKKAKYTRKNTKQLLLRKKLAFVVATTSMPTASISDNKDWQAYVELLDPRHIIPGRKALAKDILRLFKQARKLVKALVQNAVSKPNMTADIWTKPGMSSSYLGATIHYVNAKHEIQQVVLELLHFPSPHTGAIIGDLMKKVITEWGFEVPIIVTDNGSNMVKAFQVVSTQEDIEAVIDSVATGRTESNNEDNQEEENQVIIVTPLLPDSESQTVAISEDPMDQTECDPNEALLEKLKIDEDVRQFLEKEKQMENAISQIMIA</sequence>
<dbReference type="GO" id="GO:0005634">
    <property type="term" value="C:nucleus"/>
    <property type="evidence" value="ECO:0007669"/>
    <property type="project" value="UniProtKB-SubCell"/>
</dbReference>